<keyword evidence="2" id="KW-1185">Reference proteome</keyword>
<gene>
    <name evidence="1" type="ORF">H8Z82_03960</name>
</gene>
<reference evidence="1 2" key="1">
    <citation type="submission" date="2020-08" db="EMBL/GenBank/DDBJ databases">
        <title>Genome public.</title>
        <authorList>
            <person name="Liu C."/>
            <person name="Sun Q."/>
        </authorList>
    </citation>
    <scope>NUCLEOTIDE SEQUENCE [LARGE SCALE GENOMIC DNA]</scope>
    <source>
        <strain evidence="1 2">M29</strain>
    </source>
</reference>
<sequence>MKTRCPSYCGITCVDGSCPNALANEYPEYGYEHCTCEECGYYKGCSDCCFANNPEYCTEPEKEKYKGVI</sequence>
<accession>A0ABR7IFQ0</accession>
<name>A0ABR7IFQ0_9FIRM</name>
<organism evidence="1 2">
    <name type="scientific">Blautia difficilis</name>
    <dbReference type="NCBI Taxonomy" id="2763027"/>
    <lineage>
        <taxon>Bacteria</taxon>
        <taxon>Bacillati</taxon>
        <taxon>Bacillota</taxon>
        <taxon>Clostridia</taxon>
        <taxon>Lachnospirales</taxon>
        <taxon>Lachnospiraceae</taxon>
        <taxon>Blautia</taxon>
    </lineage>
</organism>
<dbReference type="RefSeq" id="WP_186994326.1">
    <property type="nucleotide sequence ID" value="NZ_JACOQG010000004.1"/>
</dbReference>
<protein>
    <recommendedName>
        <fullName evidence="3">4Fe-4S ferredoxin-type domain-containing protein</fullName>
    </recommendedName>
</protein>
<evidence type="ECO:0000313" key="2">
    <source>
        <dbReference type="Proteomes" id="UP000649826"/>
    </source>
</evidence>
<evidence type="ECO:0008006" key="3">
    <source>
        <dbReference type="Google" id="ProtNLM"/>
    </source>
</evidence>
<dbReference type="Proteomes" id="UP000649826">
    <property type="component" value="Unassembled WGS sequence"/>
</dbReference>
<comment type="caution">
    <text evidence="1">The sequence shown here is derived from an EMBL/GenBank/DDBJ whole genome shotgun (WGS) entry which is preliminary data.</text>
</comment>
<evidence type="ECO:0000313" key="1">
    <source>
        <dbReference type="EMBL" id="MBC5778827.1"/>
    </source>
</evidence>
<dbReference type="EMBL" id="JACOQG010000004">
    <property type="protein sequence ID" value="MBC5778827.1"/>
    <property type="molecule type" value="Genomic_DNA"/>
</dbReference>
<proteinExistence type="predicted"/>